<dbReference type="Gene3D" id="3.40.570.10">
    <property type="entry name" value="Extracellular Endonuclease, subunit A"/>
    <property type="match status" value="1"/>
</dbReference>
<reference evidence="4" key="1">
    <citation type="submission" date="2021-01" db="EMBL/GenBank/DDBJ databases">
        <authorList>
            <person name="Corre E."/>
            <person name="Pelletier E."/>
            <person name="Niang G."/>
            <person name="Scheremetjew M."/>
            <person name="Finn R."/>
            <person name="Kale V."/>
            <person name="Holt S."/>
            <person name="Cochrane G."/>
            <person name="Meng A."/>
            <person name="Brown T."/>
            <person name="Cohen L."/>
        </authorList>
    </citation>
    <scope>NUCLEOTIDE SEQUENCE</scope>
    <source>
        <strain evidence="4">CCMP645</strain>
    </source>
</reference>
<organism evidence="4">
    <name type="scientific">Chrysotila carterae</name>
    <name type="common">Marine alga</name>
    <name type="synonym">Syracosphaera carterae</name>
    <dbReference type="NCBI Taxonomy" id="13221"/>
    <lineage>
        <taxon>Eukaryota</taxon>
        <taxon>Haptista</taxon>
        <taxon>Haptophyta</taxon>
        <taxon>Prymnesiophyceae</taxon>
        <taxon>Isochrysidales</taxon>
        <taxon>Isochrysidaceae</taxon>
        <taxon>Chrysotila</taxon>
    </lineage>
</organism>
<dbReference type="GO" id="GO:0003676">
    <property type="term" value="F:nucleic acid binding"/>
    <property type="evidence" value="ECO:0007669"/>
    <property type="project" value="InterPro"/>
</dbReference>
<dbReference type="GO" id="GO:0005743">
    <property type="term" value="C:mitochondrial inner membrane"/>
    <property type="evidence" value="ECO:0007669"/>
    <property type="project" value="TreeGrafter"/>
</dbReference>
<protein>
    <recommendedName>
        <fullName evidence="3">ENPP1-3/EXOG-like endonuclease/phosphodiesterase domain-containing protein</fullName>
    </recommendedName>
</protein>
<comment type="similarity">
    <text evidence="1">Belongs to the DNA/RNA non-specific endonuclease family.</text>
</comment>
<dbReference type="GO" id="GO:0000014">
    <property type="term" value="F:single-stranded DNA endodeoxyribonuclease activity"/>
    <property type="evidence" value="ECO:0007669"/>
    <property type="project" value="TreeGrafter"/>
</dbReference>
<evidence type="ECO:0000256" key="1">
    <source>
        <dbReference type="ARBA" id="ARBA00010052"/>
    </source>
</evidence>
<dbReference type="InterPro" id="IPR020821">
    <property type="entry name" value="ENPP1-3/EXOG-like_nuc-like"/>
</dbReference>
<dbReference type="PANTHER" id="PTHR13966:SF5">
    <property type="entry name" value="ENDONUCLEASE G, MITOCHONDRIAL"/>
    <property type="match status" value="1"/>
</dbReference>
<accession>A0A7S4AXZ6</accession>
<sequence length="207" mass="22489">MRLERFTKDLLKRYSDVYVVSGPLFLPTVQPDGTQIVQYPLIGKHGVAVPSHLFKVVYATDAATGEQRLSAFILPNGPLRGHADLDSFVVPISEVEKHSGLSLFPELAGRDAMRPLCGMGVRKGERCGIGHMDGRIEGWKLLGHLKLSSDCTELADAWSEVQQKQSKLDAMPVMQRELQRASSTMACEWTPPSKGKDASSGQAAAGG</sequence>
<dbReference type="GO" id="GO:0005634">
    <property type="term" value="C:nucleus"/>
    <property type="evidence" value="ECO:0007669"/>
    <property type="project" value="TreeGrafter"/>
</dbReference>
<dbReference type="PANTHER" id="PTHR13966">
    <property type="entry name" value="ENDONUCLEASE RELATED"/>
    <property type="match status" value="1"/>
</dbReference>
<dbReference type="Pfam" id="PF01223">
    <property type="entry name" value="Endonuclease_NS"/>
    <property type="match status" value="1"/>
</dbReference>
<feature type="domain" description="ENPP1-3/EXOG-like endonuclease/phosphodiesterase" evidence="3">
    <location>
        <begin position="1"/>
        <end position="110"/>
    </location>
</feature>
<dbReference type="InterPro" id="IPR001604">
    <property type="entry name" value="Endo_G_ENPP1-like_dom"/>
</dbReference>
<dbReference type="GO" id="GO:0046872">
    <property type="term" value="F:metal ion binding"/>
    <property type="evidence" value="ECO:0007669"/>
    <property type="project" value="InterPro"/>
</dbReference>
<name>A0A7S4AXZ6_CHRCT</name>
<evidence type="ECO:0000313" key="4">
    <source>
        <dbReference type="EMBL" id="CAE0747604.1"/>
    </source>
</evidence>
<dbReference type="SUPFAM" id="SSF54060">
    <property type="entry name" value="His-Me finger endonucleases"/>
    <property type="match status" value="1"/>
</dbReference>
<gene>
    <name evidence="4" type="ORF">PCAR00345_LOCUS186</name>
</gene>
<dbReference type="InterPro" id="IPR040255">
    <property type="entry name" value="Non-specific_endonuclease"/>
</dbReference>
<dbReference type="EMBL" id="HBIZ01000345">
    <property type="protein sequence ID" value="CAE0747604.1"/>
    <property type="molecule type" value="Transcribed_RNA"/>
</dbReference>
<feature type="region of interest" description="Disordered" evidence="2">
    <location>
        <begin position="184"/>
        <end position="207"/>
    </location>
</feature>
<dbReference type="InterPro" id="IPR044925">
    <property type="entry name" value="His-Me_finger_sf"/>
</dbReference>
<dbReference type="GO" id="GO:0004521">
    <property type="term" value="F:RNA endonuclease activity"/>
    <property type="evidence" value="ECO:0007669"/>
    <property type="project" value="TreeGrafter"/>
</dbReference>
<proteinExistence type="inferred from homology"/>
<evidence type="ECO:0000256" key="2">
    <source>
        <dbReference type="SAM" id="MobiDB-lite"/>
    </source>
</evidence>
<dbReference type="SMART" id="SM00477">
    <property type="entry name" value="NUC"/>
    <property type="match status" value="1"/>
</dbReference>
<dbReference type="AlphaFoldDB" id="A0A7S4AXZ6"/>
<dbReference type="InterPro" id="IPR044929">
    <property type="entry name" value="DNA/RNA_non-sp_Endonuclease_sf"/>
</dbReference>
<evidence type="ECO:0000259" key="3">
    <source>
        <dbReference type="SMART" id="SM00477"/>
    </source>
</evidence>